<keyword evidence="6" id="KW-0285">Flavoprotein</keyword>
<evidence type="ECO:0000256" key="8">
    <source>
        <dbReference type="ARBA" id="ARBA00022827"/>
    </source>
</evidence>
<dbReference type="Gene3D" id="1.20.58.100">
    <property type="entry name" value="Fumarate reductase/succinate dehydrogenase flavoprotein-like, C-terminal domain"/>
    <property type="match status" value="1"/>
</dbReference>
<feature type="domain" description="Fumarate reductase/succinate dehydrogenase flavoprotein-like C-terminal" evidence="16">
    <location>
        <begin position="483"/>
        <end position="514"/>
    </location>
</feature>
<dbReference type="Pfam" id="PF00890">
    <property type="entry name" value="FAD_binding_2"/>
    <property type="match status" value="1"/>
</dbReference>
<evidence type="ECO:0000256" key="14">
    <source>
        <dbReference type="SAM" id="SignalP"/>
    </source>
</evidence>
<dbReference type="InterPro" id="IPR037099">
    <property type="entry name" value="Fum_R/Succ_DH_flav-like_C_sf"/>
</dbReference>
<dbReference type="SUPFAM" id="SSF51905">
    <property type="entry name" value="FAD/NAD(P)-binding domain"/>
    <property type="match status" value="1"/>
</dbReference>
<dbReference type="AlphaFoldDB" id="A0A5D4FV15"/>
<feature type="chain" id="PRO_5022915796" description="L-aspartate oxidase" evidence="14">
    <location>
        <begin position="23"/>
        <end position="529"/>
    </location>
</feature>
<evidence type="ECO:0000259" key="16">
    <source>
        <dbReference type="Pfam" id="PF02910"/>
    </source>
</evidence>
<dbReference type="Gene3D" id="3.50.50.60">
    <property type="entry name" value="FAD/NAD(P)-binding domain"/>
    <property type="match status" value="1"/>
</dbReference>
<proteinExistence type="inferred from homology"/>
<dbReference type="EC" id="1.4.3.16" evidence="4"/>
<evidence type="ECO:0000256" key="9">
    <source>
        <dbReference type="ARBA" id="ARBA00023002"/>
    </source>
</evidence>
<evidence type="ECO:0000313" key="17">
    <source>
        <dbReference type="EMBL" id="TYR19744.1"/>
    </source>
</evidence>
<dbReference type="UniPathway" id="UPA00253">
    <property type="reaction ID" value="UER00326"/>
</dbReference>
<sequence length="529" mass="53464">MPQVNVLGSGVAGMVAALTAAAAGAEVALIYPGDSIAASRGATQLAQGGIAAAIDPADSVAAHVADTLAAGAGLVAPGTGEARAVEFLAAEGAVAVRRLLAAGFPADLLPDGTPALALEAAHSAERIIHAWGDRTGAALHAFLAEKVAEKVEGKAGEHSGAAQGGGITQHPGCELAELLLTDGVVTGARVRRAGETVDLRADATIVATGGYSGIFPRSTSGGVCTGAGILAAARAGAVLADMEFVQFHPTVLAGTNFLISEAVRGAGGVLLDDAGQRFLKNVDPRAELAPRDVVATGVCRALHEHTENVWLDARHIPQLTEEFPGITAMLASQSIDWRHELVPVAPAAHYCMGGIATDLHGRTSVPGLYAAGEAARTGVHGANRLASNSLLEALVFAAAAGKDAAAQTPGDRGQQPTGLATATAEGRVLDVELTLPEGTGQDDAAAQGDSAARDAVGEGLDVERTGEGIRQARQRLAETPGAIATVAQLVATAAEARTESRGAHCRRDYPRTDPDQANSRFLRAVPAGT</sequence>
<dbReference type="InterPro" id="IPR036188">
    <property type="entry name" value="FAD/NAD-bd_sf"/>
</dbReference>
<feature type="compositionally biased region" description="Basic and acidic residues" evidence="13">
    <location>
        <begin position="497"/>
        <end position="514"/>
    </location>
</feature>
<reference evidence="17 18" key="1">
    <citation type="submission" date="2019-08" db="EMBL/GenBank/DDBJ databases">
        <title>Draft genome of C. urealyticum strain VH4248.</title>
        <authorList>
            <person name="Navas J."/>
        </authorList>
    </citation>
    <scope>NUCLEOTIDE SEQUENCE [LARGE SCALE GENOMIC DNA]</scope>
    <source>
        <strain evidence="17 18">VH4248</strain>
    </source>
</reference>
<dbReference type="GO" id="GO:0034628">
    <property type="term" value="P:'de novo' NAD+ biosynthetic process from L-aspartate"/>
    <property type="evidence" value="ECO:0007669"/>
    <property type="project" value="TreeGrafter"/>
</dbReference>
<comment type="cofactor">
    <cofactor evidence="1">
        <name>FAD</name>
        <dbReference type="ChEBI" id="CHEBI:57692"/>
    </cofactor>
</comment>
<evidence type="ECO:0000256" key="13">
    <source>
        <dbReference type="SAM" id="MobiDB-lite"/>
    </source>
</evidence>
<evidence type="ECO:0000256" key="12">
    <source>
        <dbReference type="ARBA" id="ARBA00048305"/>
    </source>
</evidence>
<dbReference type="InterPro" id="IPR027477">
    <property type="entry name" value="Succ_DH/fumarate_Rdtase_cat_sf"/>
</dbReference>
<evidence type="ECO:0000256" key="2">
    <source>
        <dbReference type="ARBA" id="ARBA00004950"/>
    </source>
</evidence>
<dbReference type="SUPFAM" id="SSF46977">
    <property type="entry name" value="Succinate dehydrogenase/fumarate reductase flavoprotein C-terminal domain"/>
    <property type="match status" value="1"/>
</dbReference>
<evidence type="ECO:0000256" key="1">
    <source>
        <dbReference type="ARBA" id="ARBA00001974"/>
    </source>
</evidence>
<dbReference type="GO" id="GO:0008734">
    <property type="term" value="F:L-aspartate oxidase activity"/>
    <property type="evidence" value="ECO:0007669"/>
    <property type="project" value="UniProtKB-EC"/>
</dbReference>
<dbReference type="InterPro" id="IPR015939">
    <property type="entry name" value="Fum_Rdtase/Succ_DH_flav-like_C"/>
</dbReference>
<dbReference type="Gene3D" id="3.90.700.10">
    <property type="entry name" value="Succinate dehydrogenase/fumarate reductase flavoprotein, catalytic domain"/>
    <property type="match status" value="1"/>
</dbReference>
<evidence type="ECO:0000256" key="7">
    <source>
        <dbReference type="ARBA" id="ARBA00022642"/>
    </source>
</evidence>
<evidence type="ECO:0000256" key="3">
    <source>
        <dbReference type="ARBA" id="ARBA00008562"/>
    </source>
</evidence>
<accession>A0A5D4FV15</accession>
<organism evidence="17 18">
    <name type="scientific">Corynebacterium urealyticum</name>
    <dbReference type="NCBI Taxonomy" id="43771"/>
    <lineage>
        <taxon>Bacteria</taxon>
        <taxon>Bacillati</taxon>
        <taxon>Actinomycetota</taxon>
        <taxon>Actinomycetes</taxon>
        <taxon>Mycobacteriales</taxon>
        <taxon>Corynebacteriaceae</taxon>
        <taxon>Corynebacterium</taxon>
    </lineage>
</organism>
<dbReference type="InterPro" id="IPR003953">
    <property type="entry name" value="FAD-dep_OxRdtase_2_FAD-bd"/>
</dbReference>
<evidence type="ECO:0000313" key="18">
    <source>
        <dbReference type="Proteomes" id="UP000324726"/>
    </source>
</evidence>
<comment type="function">
    <text evidence="10">Catalyzes the oxidation of L-aspartate to iminoaspartate, the first step in the de novo biosynthesis of NAD(+).</text>
</comment>
<feature type="signal peptide" evidence="14">
    <location>
        <begin position="1"/>
        <end position="22"/>
    </location>
</feature>
<evidence type="ECO:0000256" key="6">
    <source>
        <dbReference type="ARBA" id="ARBA00022630"/>
    </source>
</evidence>
<dbReference type="PRINTS" id="PR00368">
    <property type="entry name" value="FADPNR"/>
</dbReference>
<dbReference type="InterPro" id="IPR005288">
    <property type="entry name" value="NadB"/>
</dbReference>
<dbReference type="Pfam" id="PF02910">
    <property type="entry name" value="Succ_DH_flav_C"/>
    <property type="match status" value="1"/>
</dbReference>
<keyword evidence="8" id="KW-0274">FAD</keyword>
<dbReference type="GO" id="GO:0033765">
    <property type="term" value="F:steroid dehydrogenase activity, acting on the CH-CH group of donors"/>
    <property type="evidence" value="ECO:0007669"/>
    <property type="project" value="UniProtKB-ARBA"/>
</dbReference>
<gene>
    <name evidence="17" type="ORF">FYJ87_01720</name>
</gene>
<feature type="domain" description="FAD-dependent oxidoreductase 2 FAD-binding" evidence="15">
    <location>
        <begin position="6"/>
        <end position="390"/>
    </location>
</feature>
<evidence type="ECO:0000259" key="15">
    <source>
        <dbReference type="Pfam" id="PF00890"/>
    </source>
</evidence>
<feature type="region of interest" description="Disordered" evidence="13">
    <location>
        <begin position="497"/>
        <end position="529"/>
    </location>
</feature>
<dbReference type="PANTHER" id="PTHR42716">
    <property type="entry name" value="L-ASPARTATE OXIDASE"/>
    <property type="match status" value="1"/>
</dbReference>
<dbReference type="SUPFAM" id="SSF56425">
    <property type="entry name" value="Succinate dehydrogenase/fumarate reductase flavoprotein, catalytic domain"/>
    <property type="match status" value="1"/>
</dbReference>
<keyword evidence="14" id="KW-0732">Signal</keyword>
<comment type="catalytic activity">
    <reaction evidence="12">
        <text>L-aspartate + O2 = iminosuccinate + H2O2</text>
        <dbReference type="Rhea" id="RHEA:25876"/>
        <dbReference type="ChEBI" id="CHEBI:15379"/>
        <dbReference type="ChEBI" id="CHEBI:16240"/>
        <dbReference type="ChEBI" id="CHEBI:29991"/>
        <dbReference type="ChEBI" id="CHEBI:77875"/>
        <dbReference type="EC" id="1.4.3.16"/>
    </reaction>
    <physiologicalReaction direction="left-to-right" evidence="12">
        <dbReference type="Rhea" id="RHEA:25877"/>
    </physiologicalReaction>
</comment>
<evidence type="ECO:0000256" key="5">
    <source>
        <dbReference type="ARBA" id="ARBA00021901"/>
    </source>
</evidence>
<dbReference type="Proteomes" id="UP000324726">
    <property type="component" value="Unassembled WGS sequence"/>
</dbReference>
<dbReference type="PANTHER" id="PTHR42716:SF2">
    <property type="entry name" value="L-ASPARTATE OXIDASE, CHLOROPLASTIC"/>
    <property type="match status" value="1"/>
</dbReference>
<keyword evidence="9" id="KW-0560">Oxidoreductase</keyword>
<evidence type="ECO:0000256" key="11">
    <source>
        <dbReference type="ARBA" id="ARBA00030386"/>
    </source>
</evidence>
<dbReference type="RefSeq" id="WP_148811468.1">
    <property type="nucleotide sequence ID" value="NZ_VSZI01000001.1"/>
</dbReference>
<evidence type="ECO:0000256" key="4">
    <source>
        <dbReference type="ARBA" id="ARBA00012173"/>
    </source>
</evidence>
<name>A0A5D4FV15_9CORY</name>
<comment type="pathway">
    <text evidence="2">Cofactor biosynthesis; NAD(+) biosynthesis; iminoaspartate from L-aspartate (oxidase route): step 1/1.</text>
</comment>
<dbReference type="EMBL" id="VSZI01000001">
    <property type="protein sequence ID" value="TYR19744.1"/>
    <property type="molecule type" value="Genomic_DNA"/>
</dbReference>
<dbReference type="PRINTS" id="PR00411">
    <property type="entry name" value="PNDRDTASEI"/>
</dbReference>
<comment type="similarity">
    <text evidence="3">Belongs to the FAD-dependent oxidoreductase 2 family. NadB subfamily.</text>
</comment>
<protein>
    <recommendedName>
        <fullName evidence="5">L-aspartate oxidase</fullName>
        <ecNumber evidence="4">1.4.3.16</ecNumber>
    </recommendedName>
    <alternativeName>
        <fullName evidence="11">Quinolinate synthase B</fullName>
    </alternativeName>
</protein>
<keyword evidence="7" id="KW-0662">Pyridine nucleotide biosynthesis</keyword>
<comment type="caution">
    <text evidence="17">The sequence shown here is derived from an EMBL/GenBank/DDBJ whole genome shotgun (WGS) entry which is preliminary data.</text>
</comment>
<dbReference type="FunFam" id="3.90.700.10:FF:000002">
    <property type="entry name" value="L-aspartate oxidase"/>
    <property type="match status" value="1"/>
</dbReference>
<evidence type="ECO:0000256" key="10">
    <source>
        <dbReference type="ARBA" id="ARBA00029426"/>
    </source>
</evidence>